<name>A0A2I2F3X7_ASPCN</name>
<feature type="compositionally biased region" description="Basic and acidic residues" evidence="5">
    <location>
        <begin position="95"/>
        <end position="108"/>
    </location>
</feature>
<dbReference type="InterPro" id="IPR036864">
    <property type="entry name" value="Zn2-C6_fun-type_DNA-bd_sf"/>
</dbReference>
<keyword evidence="4" id="KW-0539">Nucleus</keyword>
<keyword evidence="3" id="KW-0804">Transcription</keyword>
<dbReference type="GO" id="GO:0000981">
    <property type="term" value="F:DNA-binding transcription factor activity, RNA polymerase II-specific"/>
    <property type="evidence" value="ECO:0007669"/>
    <property type="project" value="InterPro"/>
</dbReference>
<evidence type="ECO:0000256" key="1">
    <source>
        <dbReference type="ARBA" id="ARBA00023015"/>
    </source>
</evidence>
<dbReference type="PROSITE" id="PS50048">
    <property type="entry name" value="ZN2_CY6_FUNGAL_2"/>
    <property type="match status" value="1"/>
</dbReference>
<dbReference type="GO" id="GO:0008270">
    <property type="term" value="F:zinc ion binding"/>
    <property type="evidence" value="ECO:0007669"/>
    <property type="project" value="InterPro"/>
</dbReference>
<reference evidence="7 8" key="1">
    <citation type="submission" date="2017-12" db="EMBL/GenBank/DDBJ databases">
        <authorList>
            <consortium name="DOE Joint Genome Institute"/>
            <person name="Haridas S."/>
            <person name="Kjaerbolling I."/>
            <person name="Vesth T.C."/>
            <person name="Frisvad J.C."/>
            <person name="Nybo J.L."/>
            <person name="Theobald S."/>
            <person name="Kuo A."/>
            <person name="Bowyer P."/>
            <person name="Matsuda Y."/>
            <person name="Mondo S."/>
            <person name="Lyhne E.K."/>
            <person name="Kogle M.E."/>
            <person name="Clum A."/>
            <person name="Lipzen A."/>
            <person name="Salamov A."/>
            <person name="Ngan C.Y."/>
            <person name="Daum C."/>
            <person name="Chiniquy J."/>
            <person name="Barry K."/>
            <person name="LaButti K."/>
            <person name="Simmons B.A."/>
            <person name="Magnuson J.K."/>
            <person name="Mortensen U.H."/>
            <person name="Larsen T.O."/>
            <person name="Grigoriev I.V."/>
            <person name="Baker S.E."/>
            <person name="Andersen M.R."/>
            <person name="Nordberg H.P."/>
            <person name="Cantor M.N."/>
            <person name="Hua S.X."/>
        </authorList>
    </citation>
    <scope>NUCLEOTIDE SEQUENCE [LARGE SCALE GENOMIC DNA]</scope>
    <source>
        <strain evidence="7 8">CBS 102.13</strain>
    </source>
</reference>
<dbReference type="GO" id="GO:0003677">
    <property type="term" value="F:DNA binding"/>
    <property type="evidence" value="ECO:0007669"/>
    <property type="project" value="UniProtKB-KW"/>
</dbReference>
<dbReference type="Pfam" id="PF00172">
    <property type="entry name" value="Zn_clus"/>
    <property type="match status" value="1"/>
</dbReference>
<dbReference type="RefSeq" id="XP_024669364.1">
    <property type="nucleotide sequence ID" value="XM_024813780.1"/>
</dbReference>
<dbReference type="InterPro" id="IPR050797">
    <property type="entry name" value="Carb_Metab_Trans_Reg"/>
</dbReference>
<evidence type="ECO:0000256" key="2">
    <source>
        <dbReference type="ARBA" id="ARBA00023125"/>
    </source>
</evidence>
<dbReference type="GO" id="GO:0009893">
    <property type="term" value="P:positive regulation of metabolic process"/>
    <property type="evidence" value="ECO:0007669"/>
    <property type="project" value="UniProtKB-ARBA"/>
</dbReference>
<keyword evidence="2" id="KW-0238">DNA-binding</keyword>
<evidence type="ECO:0000313" key="7">
    <source>
        <dbReference type="EMBL" id="PLB35352.1"/>
    </source>
</evidence>
<dbReference type="PANTHER" id="PTHR31668">
    <property type="entry name" value="GLUCOSE TRANSPORT TRANSCRIPTION REGULATOR RGT1-RELATED-RELATED"/>
    <property type="match status" value="1"/>
</dbReference>
<evidence type="ECO:0000259" key="6">
    <source>
        <dbReference type="PROSITE" id="PS50048"/>
    </source>
</evidence>
<dbReference type="Gene3D" id="4.10.240.10">
    <property type="entry name" value="Zn(2)-C6 fungal-type DNA-binding domain"/>
    <property type="match status" value="1"/>
</dbReference>
<dbReference type="STRING" id="41067.A0A2I2F3X7"/>
<evidence type="ECO:0000256" key="4">
    <source>
        <dbReference type="ARBA" id="ARBA00023242"/>
    </source>
</evidence>
<accession>A0A2I2F3X7</accession>
<evidence type="ECO:0000256" key="5">
    <source>
        <dbReference type="SAM" id="MobiDB-lite"/>
    </source>
</evidence>
<dbReference type="EMBL" id="KZ559164">
    <property type="protein sequence ID" value="PLB35352.1"/>
    <property type="molecule type" value="Genomic_DNA"/>
</dbReference>
<dbReference type="GeneID" id="36520940"/>
<dbReference type="SUPFAM" id="SSF57701">
    <property type="entry name" value="Zn2/Cys6 DNA-binding domain"/>
    <property type="match status" value="1"/>
</dbReference>
<proteinExistence type="predicted"/>
<evidence type="ECO:0000256" key="3">
    <source>
        <dbReference type="ARBA" id="ARBA00023163"/>
    </source>
</evidence>
<protein>
    <recommendedName>
        <fullName evidence="6">Zn(2)-C6 fungal-type domain-containing protein</fullName>
    </recommendedName>
</protein>
<dbReference type="AlphaFoldDB" id="A0A2I2F3X7"/>
<keyword evidence="1" id="KW-0805">Transcription regulation</keyword>
<sequence length="424" mass="46056">MFGTIRYNKDTKDYEHFNLSTQPPGQDARGYTLVACDRCRTRKLKCTGEEGGCGRCRAASTVCKYTMNTPNRTQRARSSERRSSISPETSILKMGHTDRPAPRLRSDSPKQPSTNTASTGVYPQPSEGRSVPSARGSDFLPPAPLPSQRHDATGNITACDMDTASLLTFDTPDPLALEDILVPELDVYFATTNGMELSGLDVSSAVIPSQPSVTGTDSSIAGGTTLSAGPDSTHISTNRGFDCTADCTCLPNLVELLEQLGLQEVGQVGVDIHLLCLRSAVCICNKTISCRTCTACFDNPILLAKISQSLATIAEHVYHSCVHLRDHKFPSRTWGEKEILWENCQTGGVLESAIWLGRYRVECPRLRNTMVCEASAMHLAELQQMLELLRSRLGPSRVAVTQVSKAGESASTFLIALHELSRSA</sequence>
<dbReference type="SMART" id="SM00066">
    <property type="entry name" value="GAL4"/>
    <property type="match status" value="1"/>
</dbReference>
<gene>
    <name evidence="7" type="ORF">BDW47DRAFT_110678</name>
</gene>
<keyword evidence="8" id="KW-1185">Reference proteome</keyword>
<dbReference type="OrthoDB" id="4356994at2759"/>
<feature type="domain" description="Zn(2)-C6 fungal-type" evidence="6">
    <location>
        <begin position="35"/>
        <end position="65"/>
    </location>
</feature>
<feature type="region of interest" description="Disordered" evidence="5">
    <location>
        <begin position="70"/>
        <end position="154"/>
    </location>
</feature>
<evidence type="ECO:0000313" key="8">
    <source>
        <dbReference type="Proteomes" id="UP000234585"/>
    </source>
</evidence>
<organism evidence="7 8">
    <name type="scientific">Aspergillus candidus</name>
    <dbReference type="NCBI Taxonomy" id="41067"/>
    <lineage>
        <taxon>Eukaryota</taxon>
        <taxon>Fungi</taxon>
        <taxon>Dikarya</taxon>
        <taxon>Ascomycota</taxon>
        <taxon>Pezizomycotina</taxon>
        <taxon>Eurotiomycetes</taxon>
        <taxon>Eurotiomycetidae</taxon>
        <taxon>Eurotiales</taxon>
        <taxon>Aspergillaceae</taxon>
        <taxon>Aspergillus</taxon>
        <taxon>Aspergillus subgen. Circumdati</taxon>
    </lineage>
</organism>
<dbReference type="CDD" id="cd00067">
    <property type="entry name" value="GAL4"/>
    <property type="match status" value="1"/>
</dbReference>
<feature type="compositionally biased region" description="Polar residues" evidence="5">
    <location>
        <begin position="109"/>
        <end position="121"/>
    </location>
</feature>
<dbReference type="InterPro" id="IPR001138">
    <property type="entry name" value="Zn2Cys6_DnaBD"/>
</dbReference>
<dbReference type="PROSITE" id="PS00463">
    <property type="entry name" value="ZN2_CY6_FUNGAL_1"/>
    <property type="match status" value="1"/>
</dbReference>
<dbReference type="Proteomes" id="UP000234585">
    <property type="component" value="Unassembled WGS sequence"/>
</dbReference>